<comment type="similarity">
    <text evidence="1 3">Belongs to the UDP-glycosyltransferase family.</text>
</comment>
<dbReference type="EC" id="2.4.1.-" evidence="4"/>
<organism evidence="5">
    <name type="scientific">Rubia yunnanensis</name>
    <dbReference type="NCBI Taxonomy" id="1650721"/>
    <lineage>
        <taxon>Eukaryota</taxon>
        <taxon>Viridiplantae</taxon>
        <taxon>Streptophyta</taxon>
        <taxon>Embryophyta</taxon>
        <taxon>Tracheophyta</taxon>
        <taxon>Spermatophyta</taxon>
        <taxon>Magnoliopsida</taxon>
        <taxon>eudicotyledons</taxon>
        <taxon>Gunneridae</taxon>
        <taxon>Pentapetalae</taxon>
        <taxon>asterids</taxon>
        <taxon>lamiids</taxon>
        <taxon>Gentianales</taxon>
        <taxon>Rubiaceae</taxon>
        <taxon>Rubioideae</taxon>
        <taxon>Rubieae</taxon>
        <taxon>Rubia</taxon>
    </lineage>
</organism>
<dbReference type="GO" id="GO:0080044">
    <property type="term" value="F:quercetin 7-O-glucosyltransferase activity"/>
    <property type="evidence" value="ECO:0007669"/>
    <property type="project" value="TreeGrafter"/>
</dbReference>
<keyword evidence="2 3" id="KW-0808">Transferase</keyword>
<sequence>MEKCHFLIVTFPAQGHINPTLQFSKSLAKSGVKVTFSTSLSAVQRMEKTECSLPENLTIVPFSDGYDGGWATVDDFSEYYSSIVFIGSQSLEKIIREQESEGHPITHAVYSTMMSWVGELIRSLSIPSTLLWIQPAALFDIYYHYFHGYDKIIAESDETDSVVELPGLPLLNSRDLPSFVLKSSPGIYNFALSALKWHFEILDKDEDRRPTVLVNSFDALEPGPLHAIEKIRFVPVGPLLPSAYLDRRDPLDASFGGDLLQSRSDYGEWLNSKEAESVVYVAFGSYSDIPLKQLEEVAEGLLKSKRPFLWVMRKSPKGETLVEKLSCRKELEKEGVIVEWCSQVEVLSHTSVGCFVSHCGWNSIMESLVCGVPVVGVPQWADQATNAKLIEDVWMTGIRALPSAKDGIVEAQEIRKCLDVVLSGEKMKVNAKKWRDLAVEAAKVGGSSHLNLMGFVKELRDAYTSTCVNNSLLLT</sequence>
<dbReference type="AlphaFoldDB" id="A0A896API4"/>
<dbReference type="EMBL" id="MT075684">
    <property type="protein sequence ID" value="QSB46668.1"/>
    <property type="molecule type" value="mRNA"/>
</dbReference>
<dbReference type="InterPro" id="IPR035595">
    <property type="entry name" value="UDP_glycos_trans_CS"/>
</dbReference>
<keyword evidence="3" id="KW-0328">Glycosyltransferase</keyword>
<dbReference type="PANTHER" id="PTHR11926:SF1539">
    <property type="entry name" value="GLYCOSYLTRANSFERASE"/>
    <property type="match status" value="1"/>
</dbReference>
<dbReference type="PROSITE" id="PS00375">
    <property type="entry name" value="UDPGT"/>
    <property type="match status" value="1"/>
</dbReference>
<dbReference type="Pfam" id="PF00201">
    <property type="entry name" value="UDPGT"/>
    <property type="match status" value="1"/>
</dbReference>
<evidence type="ECO:0000256" key="3">
    <source>
        <dbReference type="RuleBase" id="RU003718"/>
    </source>
</evidence>
<dbReference type="PANTHER" id="PTHR11926">
    <property type="entry name" value="GLUCOSYL/GLUCURONOSYL TRANSFERASES"/>
    <property type="match status" value="1"/>
</dbReference>
<proteinExistence type="evidence at transcript level"/>
<accession>A0A896API4</accession>
<dbReference type="CDD" id="cd03784">
    <property type="entry name" value="GT1_Gtf-like"/>
    <property type="match status" value="1"/>
</dbReference>
<dbReference type="InterPro" id="IPR002213">
    <property type="entry name" value="UDP_glucos_trans"/>
</dbReference>
<dbReference type="SUPFAM" id="SSF53756">
    <property type="entry name" value="UDP-Glycosyltransferase/glycogen phosphorylase"/>
    <property type="match status" value="1"/>
</dbReference>
<protein>
    <recommendedName>
        <fullName evidence="4">Glycosyltransferase</fullName>
        <ecNumber evidence="4">2.4.1.-</ecNumber>
    </recommendedName>
</protein>
<evidence type="ECO:0000256" key="2">
    <source>
        <dbReference type="ARBA" id="ARBA00022679"/>
    </source>
</evidence>
<dbReference type="FunFam" id="3.40.50.2000:FF:000019">
    <property type="entry name" value="Glycosyltransferase"/>
    <property type="match status" value="1"/>
</dbReference>
<dbReference type="Gene3D" id="3.40.50.2000">
    <property type="entry name" value="Glycogen Phosphorylase B"/>
    <property type="match status" value="2"/>
</dbReference>
<evidence type="ECO:0000313" key="5">
    <source>
        <dbReference type="EMBL" id="QSB46668.1"/>
    </source>
</evidence>
<name>A0A896API4_9GENT</name>
<evidence type="ECO:0000256" key="1">
    <source>
        <dbReference type="ARBA" id="ARBA00009995"/>
    </source>
</evidence>
<gene>
    <name evidence="5" type="primary">UGT75Y1</name>
</gene>
<dbReference type="GO" id="GO:0080043">
    <property type="term" value="F:quercetin 3-O-glucosyltransferase activity"/>
    <property type="evidence" value="ECO:0007669"/>
    <property type="project" value="TreeGrafter"/>
</dbReference>
<reference evidence="5" key="1">
    <citation type="journal article" date="2020" name="Org. Chem. Front.">
        <title>Discovery and characterization of four glycosyltransferases involved in anthraquinone glycoside biosynthesis in Rubia yunnanensis.</title>
        <authorList>
            <person name="Yi S."/>
            <person name="Kuang T."/>
            <person name="Miao Y."/>
            <person name="Xu Y."/>
            <person name="Wang Z."/>
            <person name="Dong L.-B."/>
            <person name="Tan N."/>
        </authorList>
    </citation>
    <scope>NUCLEOTIDE SEQUENCE</scope>
    <source>
        <strain evidence="5">RyUGT8</strain>
        <tissue evidence="5">Root</tissue>
    </source>
</reference>
<evidence type="ECO:0000256" key="4">
    <source>
        <dbReference type="RuleBase" id="RU362057"/>
    </source>
</evidence>